<evidence type="ECO:0000259" key="3">
    <source>
        <dbReference type="Pfam" id="PF01979"/>
    </source>
</evidence>
<dbReference type="InterPro" id="IPR011059">
    <property type="entry name" value="Metal-dep_hydrolase_composite"/>
</dbReference>
<dbReference type="SUPFAM" id="SSF51556">
    <property type="entry name" value="Metallo-dependent hydrolases"/>
    <property type="match status" value="1"/>
</dbReference>
<dbReference type="InterPro" id="IPR032466">
    <property type="entry name" value="Metal_Hydrolase"/>
</dbReference>
<dbReference type="PANTHER" id="PTHR11647">
    <property type="entry name" value="HYDRANTOINASE/DIHYDROPYRIMIDINASE FAMILY MEMBER"/>
    <property type="match status" value="1"/>
</dbReference>
<reference evidence="4 5" key="1">
    <citation type="submission" date="2019-02" db="EMBL/GenBank/DDBJ databases">
        <title>Prokaryotic population dynamics and viral predation in marine succession experiment using metagenomics: the confinement effect.</title>
        <authorList>
            <person name="Haro-Moreno J.M."/>
            <person name="Rodriguez-Valera F."/>
            <person name="Lopez-Perez M."/>
        </authorList>
    </citation>
    <scope>NUCLEOTIDE SEQUENCE [LARGE SCALE GENOMIC DNA]</scope>
    <source>
        <strain evidence="4">MED-G168</strain>
    </source>
</reference>
<dbReference type="InterPro" id="IPR050378">
    <property type="entry name" value="Metallo-dep_Hydrolases_sf"/>
</dbReference>
<dbReference type="SUPFAM" id="SSF51338">
    <property type="entry name" value="Composite domain of metallo-dependent hydrolases"/>
    <property type="match status" value="1"/>
</dbReference>
<comment type="caution">
    <text evidence="4">The sequence shown here is derived from an EMBL/GenBank/DDBJ whole genome shotgun (WGS) entry which is preliminary data.</text>
</comment>
<dbReference type="EMBL" id="SHBN01000010">
    <property type="protein sequence ID" value="RZO12235.1"/>
    <property type="molecule type" value="Genomic_DNA"/>
</dbReference>
<dbReference type="InterPro" id="IPR006680">
    <property type="entry name" value="Amidohydro-rel"/>
</dbReference>
<dbReference type="Proteomes" id="UP000319023">
    <property type="component" value="Unassembled WGS sequence"/>
</dbReference>
<dbReference type="Pfam" id="PF01979">
    <property type="entry name" value="Amidohydro_1"/>
    <property type="match status" value="1"/>
</dbReference>
<proteinExistence type="predicted"/>
<dbReference type="GO" id="GO:0016810">
    <property type="term" value="F:hydrolase activity, acting on carbon-nitrogen (but not peptide) bonds"/>
    <property type="evidence" value="ECO:0007669"/>
    <property type="project" value="InterPro"/>
</dbReference>
<accession>A0A520LTF7</accession>
<comment type="cofactor">
    <cofactor evidence="1">
        <name>Zn(2+)</name>
        <dbReference type="ChEBI" id="CHEBI:29105"/>
    </cofactor>
</comment>
<organism evidence="4 5">
    <name type="scientific">SAR86 cluster bacterium</name>
    <dbReference type="NCBI Taxonomy" id="2030880"/>
    <lineage>
        <taxon>Bacteria</taxon>
        <taxon>Pseudomonadati</taxon>
        <taxon>Pseudomonadota</taxon>
        <taxon>Gammaproteobacteria</taxon>
        <taxon>SAR86 cluster</taxon>
    </lineage>
</organism>
<dbReference type="PANTHER" id="PTHR11647:SF1">
    <property type="entry name" value="COLLAPSIN RESPONSE MEDIATOR PROTEIN"/>
    <property type="match status" value="1"/>
</dbReference>
<keyword evidence="4" id="KW-0378">Hydrolase</keyword>
<name>A0A520LTF7_9GAMM</name>
<feature type="region of interest" description="Disordered" evidence="2">
    <location>
        <begin position="393"/>
        <end position="414"/>
    </location>
</feature>
<sequence>MKKLFTTLSLLFLVAPVISETVLLKGGLVHSGNGGAAIIQDILISENTIVGVGNNLIIDGNTRVIEVSGLPVTPGLISPMSNLGIVEINSLDVTRDDESELLSAGFSIFNAFNPHSTGIPWNRSNGVTSAISTPSETSFPIFGLGSHFILDGSLEIKGSKDIAMFGRLGASYGSRAETLSLLESLLDIGKMANSMPVEEILELNIADQLELQAQDIIALGKVVNEDMPLVIETNRAVDILQALAMKQKYDLNLVLESVEEAPMVLDQIKASNTPVIIDPMDNIPNSFDELGSSLDLGKILDQAGIPIMFSTQRSHNYHLMRQGSGNAVAHGMSYETAIKGMTQTVAQTFNLDNRGSIEPGKLADIIVWDGDPLEPASFPKIVMIEGQLQDLSSRSSKLTERYTNTENKPSSYKH</sequence>
<evidence type="ECO:0000313" key="4">
    <source>
        <dbReference type="EMBL" id="RZO12235.1"/>
    </source>
</evidence>
<evidence type="ECO:0000256" key="2">
    <source>
        <dbReference type="SAM" id="MobiDB-lite"/>
    </source>
</evidence>
<dbReference type="AlphaFoldDB" id="A0A520LTF7"/>
<dbReference type="Gene3D" id="3.20.20.140">
    <property type="entry name" value="Metal-dependent hydrolases"/>
    <property type="match status" value="1"/>
</dbReference>
<feature type="domain" description="Amidohydrolase-related" evidence="3">
    <location>
        <begin position="295"/>
        <end position="375"/>
    </location>
</feature>
<evidence type="ECO:0000256" key="1">
    <source>
        <dbReference type="ARBA" id="ARBA00001947"/>
    </source>
</evidence>
<gene>
    <name evidence="4" type="ORF">EVB01_00915</name>
</gene>
<evidence type="ECO:0000313" key="5">
    <source>
        <dbReference type="Proteomes" id="UP000319023"/>
    </source>
</evidence>
<protein>
    <submittedName>
        <fullName evidence="4">Amidohydrolase</fullName>
    </submittedName>
</protein>